<evidence type="ECO:0000313" key="2">
    <source>
        <dbReference type="EMBL" id="KAJ4451444.1"/>
    </source>
</evidence>
<reference evidence="2 3" key="1">
    <citation type="journal article" date="2022" name="Allergy">
        <title>Genome assembly and annotation of Periplaneta americana reveal a comprehensive cockroach allergen profile.</title>
        <authorList>
            <person name="Wang L."/>
            <person name="Xiong Q."/>
            <person name="Saelim N."/>
            <person name="Wang L."/>
            <person name="Nong W."/>
            <person name="Wan A.T."/>
            <person name="Shi M."/>
            <person name="Liu X."/>
            <person name="Cao Q."/>
            <person name="Hui J.H.L."/>
            <person name="Sookrung N."/>
            <person name="Leung T.F."/>
            <person name="Tungtrongchitr A."/>
            <person name="Tsui S.K.W."/>
        </authorList>
    </citation>
    <scope>NUCLEOTIDE SEQUENCE [LARGE SCALE GENOMIC DNA]</scope>
    <source>
        <strain evidence="2">PWHHKU_190912</strain>
    </source>
</reference>
<feature type="region of interest" description="Disordered" evidence="1">
    <location>
        <begin position="46"/>
        <end position="69"/>
    </location>
</feature>
<evidence type="ECO:0000313" key="3">
    <source>
        <dbReference type="Proteomes" id="UP001148838"/>
    </source>
</evidence>
<organism evidence="2 3">
    <name type="scientific">Periplaneta americana</name>
    <name type="common">American cockroach</name>
    <name type="synonym">Blatta americana</name>
    <dbReference type="NCBI Taxonomy" id="6978"/>
    <lineage>
        <taxon>Eukaryota</taxon>
        <taxon>Metazoa</taxon>
        <taxon>Ecdysozoa</taxon>
        <taxon>Arthropoda</taxon>
        <taxon>Hexapoda</taxon>
        <taxon>Insecta</taxon>
        <taxon>Pterygota</taxon>
        <taxon>Neoptera</taxon>
        <taxon>Polyneoptera</taxon>
        <taxon>Dictyoptera</taxon>
        <taxon>Blattodea</taxon>
        <taxon>Blattoidea</taxon>
        <taxon>Blattidae</taxon>
        <taxon>Blattinae</taxon>
        <taxon>Periplaneta</taxon>
    </lineage>
</organism>
<dbReference type="EMBL" id="JAJSOF020000001">
    <property type="protein sequence ID" value="KAJ4451444.1"/>
    <property type="molecule type" value="Genomic_DNA"/>
</dbReference>
<sequence length="346" mass="39748">MRRLNERQKIGKIGECWVFSGRPAHGQNTYVYEQYSHFAGLISCHDPHQKKPQEGTKRSNKTDGDERNKNSVNFYYKARTPDDEIPVCAAIFAFIFRITRERVRIQQSLVNGGCSLKGEIVNHDYPLRFFPEHRLQPIEQFLPSFEAENHSDSIVSTAVSSLVCTGGSSFINELIAGSYPAFALNGLRENFGKNLSQVTCTVRHANRYSTAIDEIRIEAWQLGLTFVMFGKSNVTLGFVLSRLRWAGHVTRMGESRNAYRVLVWRPEGKRPLGRPRRRCEDNIGMDLREVGYDDRDWINLAQAIGASLQRLREFLQPIHFSVDWSVLNEALHMTPEEKEEVEVNRR</sequence>
<protein>
    <submittedName>
        <fullName evidence="2">Uncharacterized protein</fullName>
    </submittedName>
</protein>
<dbReference type="Proteomes" id="UP001148838">
    <property type="component" value="Unassembled WGS sequence"/>
</dbReference>
<proteinExistence type="predicted"/>
<comment type="caution">
    <text evidence="2">The sequence shown here is derived from an EMBL/GenBank/DDBJ whole genome shotgun (WGS) entry which is preliminary data.</text>
</comment>
<gene>
    <name evidence="2" type="ORF">ANN_02906</name>
</gene>
<name>A0ABQ8U194_PERAM</name>
<keyword evidence="3" id="KW-1185">Reference proteome</keyword>
<evidence type="ECO:0000256" key="1">
    <source>
        <dbReference type="SAM" id="MobiDB-lite"/>
    </source>
</evidence>
<accession>A0ABQ8U194</accession>